<comment type="caution">
    <text evidence="1">The sequence shown here is derived from an EMBL/GenBank/DDBJ whole genome shotgun (WGS) entry which is preliminary data.</text>
</comment>
<evidence type="ECO:0000313" key="1">
    <source>
        <dbReference type="EMBL" id="CAE7945108.1"/>
    </source>
</evidence>
<evidence type="ECO:0000313" key="2">
    <source>
        <dbReference type="Proteomes" id="UP000601435"/>
    </source>
</evidence>
<dbReference type="InterPro" id="IPR029044">
    <property type="entry name" value="Nucleotide-diphossugar_trans"/>
</dbReference>
<dbReference type="PANTHER" id="PTHR11183">
    <property type="entry name" value="GLYCOGENIN SUBFAMILY MEMBER"/>
    <property type="match status" value="1"/>
</dbReference>
<sequence>MDADLLVCGLTDELFDLEAPAAMGRGPWSGYAHGEQINGSFFFGGARPGPWGWGQSGGINAGVMLLKPSLDTLAHCLAEVADEKHPEHIRGNGPEQDYLSRYYASSWTHISVAYNFQLHQMYYALNPECVDSADRAGFFGCPERVKIFHYSSDPKPWARLVEPAYAAFSEEEWLEEVLTKFNGYRAWVLKDPDAIEREADRCGIACGPDGRIRKALGWEKFVPMDAESSRSANRKDEDSSPKEEWRRVLGEEIFVPASAIEGAAKAWAWAFMCMFGCQRHPDHFLELQVTRTALKMWEEVYQDLAAGLADQNLAETVMRSVGKDVTAVDTASWKRSNGWWVAPAEWPTEQRLTSSCSWLPSGPQVLLTCGSDVLLKTDVEGVHVAVITPGGAVVKSFPSDASMLGCDAKAWAAQLPESAMAAVAIASLTGDLTALAALAEGGLGCPSAAPPAGCRAAAAVGRTHRGEWTDTHAGVDFATASLKGREPWLDKYRLGESWCRFRICQTRWLSMKEIVEHRPKMVWISSPLDMAIPSNHGYISNMENFSCDYDSGLLNWSTGAIPQFITKVLDHFGLHPPPESQVYQLYTAFDRDKNGSLSLSESLRLVEAIVRAAFNIKSDMARQNTSSSSSVMSYSPAGDQLKRPSQSVLYPGSGTVVSAPPLAQLATQAESGQLRDAMLPSCFMLPCMWA</sequence>
<dbReference type="SUPFAM" id="SSF53448">
    <property type="entry name" value="Nucleotide-diphospho-sugar transferases"/>
    <property type="match status" value="1"/>
</dbReference>
<proteinExistence type="predicted"/>
<dbReference type="Gene3D" id="3.90.550.10">
    <property type="entry name" value="Spore Coat Polysaccharide Biosynthesis Protein SpsA, Chain A"/>
    <property type="match status" value="1"/>
</dbReference>
<dbReference type="Proteomes" id="UP000601435">
    <property type="component" value="Unassembled WGS sequence"/>
</dbReference>
<reference evidence="1" key="1">
    <citation type="submission" date="2021-02" db="EMBL/GenBank/DDBJ databases">
        <authorList>
            <person name="Dougan E. K."/>
            <person name="Rhodes N."/>
            <person name="Thang M."/>
            <person name="Chan C."/>
        </authorList>
    </citation>
    <scope>NUCLEOTIDE SEQUENCE</scope>
</reference>
<dbReference type="OrthoDB" id="435028at2759"/>
<keyword evidence="2" id="KW-1185">Reference proteome</keyword>
<gene>
    <name evidence="1" type="ORF">SNEC2469_LOCUS35503</name>
</gene>
<protein>
    <submittedName>
        <fullName evidence="1">Uncharacterized protein</fullName>
    </submittedName>
</protein>
<accession>A0A813CNI8</accession>
<name>A0A813CNI8_9DINO</name>
<dbReference type="EMBL" id="CAJNJA010103085">
    <property type="protein sequence ID" value="CAE7945108.1"/>
    <property type="molecule type" value="Genomic_DNA"/>
</dbReference>
<dbReference type="InterPro" id="IPR050587">
    <property type="entry name" value="GNT1/Glycosyltrans_8"/>
</dbReference>
<organism evidence="1 2">
    <name type="scientific">Symbiodinium necroappetens</name>
    <dbReference type="NCBI Taxonomy" id="1628268"/>
    <lineage>
        <taxon>Eukaryota</taxon>
        <taxon>Sar</taxon>
        <taxon>Alveolata</taxon>
        <taxon>Dinophyceae</taxon>
        <taxon>Suessiales</taxon>
        <taxon>Symbiodiniaceae</taxon>
        <taxon>Symbiodinium</taxon>
    </lineage>
</organism>
<dbReference type="AlphaFoldDB" id="A0A813CNI8"/>